<dbReference type="EMBL" id="MUJZ01065849">
    <property type="protein sequence ID" value="OTF70422.1"/>
    <property type="molecule type" value="Genomic_DNA"/>
</dbReference>
<proteinExistence type="predicted"/>
<keyword evidence="3" id="KW-1185">Reference proteome</keyword>
<feature type="non-terminal residue" evidence="2">
    <location>
        <position position="126"/>
    </location>
</feature>
<accession>A0A1Y3APN7</accession>
<comment type="caution">
    <text evidence="2">The sequence shown here is derived from an EMBL/GenBank/DDBJ whole genome shotgun (WGS) entry which is preliminary data.</text>
</comment>
<evidence type="ECO:0000313" key="2">
    <source>
        <dbReference type="EMBL" id="OTF70422.1"/>
    </source>
</evidence>
<organism evidence="2 3">
    <name type="scientific">Euroglyphus maynei</name>
    <name type="common">Mayne's house dust mite</name>
    <dbReference type="NCBI Taxonomy" id="6958"/>
    <lineage>
        <taxon>Eukaryota</taxon>
        <taxon>Metazoa</taxon>
        <taxon>Ecdysozoa</taxon>
        <taxon>Arthropoda</taxon>
        <taxon>Chelicerata</taxon>
        <taxon>Arachnida</taxon>
        <taxon>Acari</taxon>
        <taxon>Acariformes</taxon>
        <taxon>Sarcoptiformes</taxon>
        <taxon>Astigmata</taxon>
        <taxon>Psoroptidia</taxon>
        <taxon>Analgoidea</taxon>
        <taxon>Pyroglyphidae</taxon>
        <taxon>Pyroglyphinae</taxon>
        <taxon>Euroglyphus</taxon>
    </lineage>
</organism>
<keyword evidence="1" id="KW-0175">Coiled coil</keyword>
<sequence length="126" mass="14657">MMISLYVENLDKQFSEQKKNIDDQESDLNLKKQEFEQLKAEETVLETKIEAAKKELERTTKLAADTQLEISQIKANTMELDEYERRFNETIYDYDNAISNADYANITSLLSRSITPPVLLTEEQTL</sequence>
<gene>
    <name evidence="2" type="ORF">BLA29_012202</name>
</gene>
<protein>
    <submittedName>
        <fullName evidence="2">Uncharacterized protein</fullName>
    </submittedName>
</protein>
<reference evidence="2 3" key="1">
    <citation type="submission" date="2017-03" db="EMBL/GenBank/DDBJ databases">
        <title>Genome Survey of Euroglyphus maynei.</title>
        <authorList>
            <person name="Arlian L.G."/>
            <person name="Morgan M.S."/>
            <person name="Rider S.D."/>
        </authorList>
    </citation>
    <scope>NUCLEOTIDE SEQUENCE [LARGE SCALE GENOMIC DNA]</scope>
    <source>
        <strain evidence="2">Arlian Lab</strain>
        <tissue evidence="2">Whole body</tissue>
    </source>
</reference>
<feature type="coiled-coil region" evidence="1">
    <location>
        <begin position="7"/>
        <end position="69"/>
    </location>
</feature>
<evidence type="ECO:0000256" key="1">
    <source>
        <dbReference type="SAM" id="Coils"/>
    </source>
</evidence>
<dbReference type="Proteomes" id="UP000194236">
    <property type="component" value="Unassembled WGS sequence"/>
</dbReference>
<dbReference type="OrthoDB" id="524326at2759"/>
<dbReference type="AlphaFoldDB" id="A0A1Y3APN7"/>
<name>A0A1Y3APN7_EURMA</name>
<evidence type="ECO:0000313" key="3">
    <source>
        <dbReference type="Proteomes" id="UP000194236"/>
    </source>
</evidence>